<evidence type="ECO:0000256" key="3">
    <source>
        <dbReference type="ARBA" id="ARBA00023125"/>
    </source>
</evidence>
<dbReference type="Proteomes" id="UP000186609">
    <property type="component" value="Chromosome"/>
</dbReference>
<dbReference type="GO" id="GO:0005829">
    <property type="term" value="C:cytosol"/>
    <property type="evidence" value="ECO:0007669"/>
    <property type="project" value="TreeGrafter"/>
</dbReference>
<name>A0A1P8JYW7_9BURK</name>
<keyword evidence="4" id="KW-0804">Transcription</keyword>
<dbReference type="STRING" id="1842727.RD110_18130"/>
<evidence type="ECO:0000256" key="2">
    <source>
        <dbReference type="ARBA" id="ARBA00023015"/>
    </source>
</evidence>
<dbReference type="InterPro" id="IPR005119">
    <property type="entry name" value="LysR_subst-bd"/>
</dbReference>
<organism evidence="6 7">
    <name type="scientific">Rhodoferax koreensis</name>
    <dbReference type="NCBI Taxonomy" id="1842727"/>
    <lineage>
        <taxon>Bacteria</taxon>
        <taxon>Pseudomonadati</taxon>
        <taxon>Pseudomonadota</taxon>
        <taxon>Betaproteobacteria</taxon>
        <taxon>Burkholderiales</taxon>
        <taxon>Comamonadaceae</taxon>
        <taxon>Rhodoferax</taxon>
    </lineage>
</organism>
<dbReference type="GO" id="GO:0003677">
    <property type="term" value="F:DNA binding"/>
    <property type="evidence" value="ECO:0007669"/>
    <property type="project" value="UniProtKB-KW"/>
</dbReference>
<dbReference type="PROSITE" id="PS50931">
    <property type="entry name" value="HTH_LYSR"/>
    <property type="match status" value="1"/>
</dbReference>
<evidence type="ECO:0000313" key="7">
    <source>
        <dbReference type="Proteomes" id="UP000186609"/>
    </source>
</evidence>
<sequence length="303" mass="32602">MKDHQLRALIHVAERGSIRAAAKAAHLSQSALTKALRELEEDVGAELLVRSYQGVEFTPAGQALLSRARLAAATLERAREEIRQIQGGAGSRIAVAATPMVAVTALPAIWQEFRRSQPKAELTLSDGLLTSVIPGLVEGLLDFAVAVADPGALPDEVLFEPLALVEGWVAARTDHPLAQARNWAELADAQWVLNLSAGSQGMRLLGWMRETGCEPSGPIVRCTSPTLMSEMMRRTDLIGFCPKPLMEDALYGAGLLRLQVAPLPPPMPLGLLRLRNVPLSPAARPLAELFAHRLGAGRRAHRG</sequence>
<dbReference type="EMBL" id="CP019236">
    <property type="protein sequence ID" value="APW38891.1"/>
    <property type="molecule type" value="Genomic_DNA"/>
</dbReference>
<dbReference type="GO" id="GO:0003700">
    <property type="term" value="F:DNA-binding transcription factor activity"/>
    <property type="evidence" value="ECO:0007669"/>
    <property type="project" value="InterPro"/>
</dbReference>
<evidence type="ECO:0000313" key="6">
    <source>
        <dbReference type="EMBL" id="APW38891.1"/>
    </source>
</evidence>
<dbReference type="RefSeq" id="WP_076200848.1">
    <property type="nucleotide sequence ID" value="NZ_CP019236.1"/>
</dbReference>
<dbReference type="InterPro" id="IPR036390">
    <property type="entry name" value="WH_DNA-bd_sf"/>
</dbReference>
<protein>
    <submittedName>
        <fullName evidence="6">LysR family transcriptional regulator</fullName>
    </submittedName>
</protein>
<keyword evidence="2" id="KW-0805">Transcription regulation</keyword>
<dbReference type="SUPFAM" id="SSF53850">
    <property type="entry name" value="Periplasmic binding protein-like II"/>
    <property type="match status" value="1"/>
</dbReference>
<evidence type="ECO:0000256" key="1">
    <source>
        <dbReference type="ARBA" id="ARBA00009437"/>
    </source>
</evidence>
<evidence type="ECO:0000259" key="5">
    <source>
        <dbReference type="PROSITE" id="PS50931"/>
    </source>
</evidence>
<dbReference type="Pfam" id="PF03466">
    <property type="entry name" value="LysR_substrate"/>
    <property type="match status" value="1"/>
</dbReference>
<dbReference type="AlphaFoldDB" id="A0A1P8JYW7"/>
<proteinExistence type="inferred from homology"/>
<dbReference type="Pfam" id="PF00126">
    <property type="entry name" value="HTH_1"/>
    <property type="match status" value="1"/>
</dbReference>
<gene>
    <name evidence="6" type="ORF">RD110_18130</name>
</gene>
<dbReference type="KEGG" id="rhy:RD110_18130"/>
<feature type="domain" description="HTH lysR-type" evidence="5">
    <location>
        <begin position="1"/>
        <end position="58"/>
    </location>
</feature>
<dbReference type="Gene3D" id="3.40.190.10">
    <property type="entry name" value="Periplasmic binding protein-like II"/>
    <property type="match status" value="1"/>
</dbReference>
<keyword evidence="3" id="KW-0238">DNA-binding</keyword>
<keyword evidence="7" id="KW-1185">Reference proteome</keyword>
<comment type="similarity">
    <text evidence="1">Belongs to the LysR transcriptional regulatory family.</text>
</comment>
<dbReference type="PRINTS" id="PR00039">
    <property type="entry name" value="HTHLYSR"/>
</dbReference>
<reference evidence="6 7" key="1">
    <citation type="submission" date="2017-01" db="EMBL/GenBank/DDBJ databases">
        <authorList>
            <person name="Mah S.A."/>
            <person name="Swanson W.J."/>
            <person name="Moy G.W."/>
            <person name="Vacquier V.D."/>
        </authorList>
    </citation>
    <scope>NUCLEOTIDE SEQUENCE [LARGE SCALE GENOMIC DNA]</scope>
    <source>
        <strain evidence="6 7">DCY110</strain>
    </source>
</reference>
<evidence type="ECO:0000256" key="4">
    <source>
        <dbReference type="ARBA" id="ARBA00023163"/>
    </source>
</evidence>
<dbReference type="InterPro" id="IPR036388">
    <property type="entry name" value="WH-like_DNA-bd_sf"/>
</dbReference>
<dbReference type="OrthoDB" id="8629427at2"/>
<dbReference type="InterPro" id="IPR050950">
    <property type="entry name" value="HTH-type_LysR_regulators"/>
</dbReference>
<dbReference type="PANTHER" id="PTHR30419">
    <property type="entry name" value="HTH-TYPE TRANSCRIPTIONAL REGULATOR YBHD"/>
    <property type="match status" value="1"/>
</dbReference>
<dbReference type="PANTHER" id="PTHR30419:SF30">
    <property type="entry name" value="LYSR FAMILY TRANSCRIPTIONAL REGULATOR"/>
    <property type="match status" value="1"/>
</dbReference>
<dbReference type="SUPFAM" id="SSF46785">
    <property type="entry name" value="Winged helix' DNA-binding domain"/>
    <property type="match status" value="1"/>
</dbReference>
<dbReference type="InterPro" id="IPR000847">
    <property type="entry name" value="LysR_HTH_N"/>
</dbReference>
<accession>A0A1P8JYW7</accession>
<dbReference type="Gene3D" id="1.10.10.10">
    <property type="entry name" value="Winged helix-like DNA-binding domain superfamily/Winged helix DNA-binding domain"/>
    <property type="match status" value="1"/>
</dbReference>